<evidence type="ECO:0000256" key="1">
    <source>
        <dbReference type="SAM" id="Phobius"/>
    </source>
</evidence>
<feature type="transmembrane region" description="Helical" evidence="1">
    <location>
        <begin position="107"/>
        <end position="126"/>
    </location>
</feature>
<evidence type="ECO:0000313" key="3">
    <source>
        <dbReference type="Proteomes" id="UP000838878"/>
    </source>
</evidence>
<reference evidence="2" key="1">
    <citation type="submission" date="2021-12" db="EMBL/GenBank/DDBJ databases">
        <authorList>
            <person name="Martin H S."/>
        </authorList>
    </citation>
    <scope>NUCLEOTIDE SEQUENCE</scope>
</reference>
<gene>
    <name evidence="2" type="ORF">BINO364_LOCUS14492</name>
</gene>
<protein>
    <submittedName>
        <fullName evidence="2">Uncharacterized protein</fullName>
    </submittedName>
</protein>
<dbReference type="Proteomes" id="UP000838878">
    <property type="component" value="Chromosome 8"/>
</dbReference>
<dbReference type="OrthoDB" id="7366229at2759"/>
<accession>A0A8J9VSA8</accession>
<dbReference type="AlphaFoldDB" id="A0A8J9VSA8"/>
<keyword evidence="1" id="KW-0812">Transmembrane</keyword>
<feature type="non-terminal residue" evidence="2">
    <location>
        <position position="152"/>
    </location>
</feature>
<feature type="transmembrane region" description="Helical" evidence="1">
    <location>
        <begin position="65"/>
        <end position="87"/>
    </location>
</feature>
<proteinExistence type="predicted"/>
<keyword evidence="1" id="KW-0472">Membrane</keyword>
<name>A0A8J9VSA8_9NEOP</name>
<keyword evidence="3" id="KW-1185">Reference proteome</keyword>
<keyword evidence="1" id="KW-1133">Transmembrane helix</keyword>
<evidence type="ECO:0000313" key="2">
    <source>
        <dbReference type="EMBL" id="CAH0729403.1"/>
    </source>
</evidence>
<sequence>MSAKDCSIKLRVLILVVNTANLINERATLTLGISHALIGPTAIFTTYVFIGIFVIGAIRCHYASCFLQIYALVACCSVEMCLAFIVFTELKTITLLAKQNGALVLDGVLPMICALLLLVDLTGIIFSNRPEIAPPTSTPHSGSSQVEIEQIR</sequence>
<organism evidence="2 3">
    <name type="scientific">Brenthis ino</name>
    <name type="common">lesser marbled fritillary</name>
    <dbReference type="NCBI Taxonomy" id="405034"/>
    <lineage>
        <taxon>Eukaryota</taxon>
        <taxon>Metazoa</taxon>
        <taxon>Ecdysozoa</taxon>
        <taxon>Arthropoda</taxon>
        <taxon>Hexapoda</taxon>
        <taxon>Insecta</taxon>
        <taxon>Pterygota</taxon>
        <taxon>Neoptera</taxon>
        <taxon>Endopterygota</taxon>
        <taxon>Lepidoptera</taxon>
        <taxon>Glossata</taxon>
        <taxon>Ditrysia</taxon>
        <taxon>Papilionoidea</taxon>
        <taxon>Nymphalidae</taxon>
        <taxon>Heliconiinae</taxon>
        <taxon>Argynnini</taxon>
        <taxon>Brenthis</taxon>
    </lineage>
</organism>
<feature type="transmembrane region" description="Helical" evidence="1">
    <location>
        <begin position="37"/>
        <end position="58"/>
    </location>
</feature>
<dbReference type="EMBL" id="OV170228">
    <property type="protein sequence ID" value="CAH0729403.1"/>
    <property type="molecule type" value="Genomic_DNA"/>
</dbReference>